<evidence type="ECO:0000313" key="2">
    <source>
        <dbReference type="EMBL" id="NJP44982.1"/>
    </source>
</evidence>
<feature type="transmembrane region" description="Helical" evidence="1">
    <location>
        <begin position="12"/>
        <end position="33"/>
    </location>
</feature>
<protein>
    <submittedName>
        <fullName evidence="2">Uncharacterized protein</fullName>
    </submittedName>
</protein>
<gene>
    <name evidence="2" type="ORF">HCN08_16480</name>
</gene>
<proteinExistence type="predicted"/>
<organism evidence="2 3">
    <name type="scientific">Actinacidiphila epipremni</name>
    <dbReference type="NCBI Taxonomy" id="2053013"/>
    <lineage>
        <taxon>Bacteria</taxon>
        <taxon>Bacillati</taxon>
        <taxon>Actinomycetota</taxon>
        <taxon>Actinomycetes</taxon>
        <taxon>Kitasatosporales</taxon>
        <taxon>Streptomycetaceae</taxon>
        <taxon>Actinacidiphila</taxon>
    </lineage>
</organism>
<evidence type="ECO:0000313" key="3">
    <source>
        <dbReference type="Proteomes" id="UP000734511"/>
    </source>
</evidence>
<sequence>MLRAELPRVRAAAIAWRTGLAALLAGLLGFGLIQGRTDIGELARPWAVTVGLLLAVALLAGLSGALCLMRASHGTYRTTRTAGLPTRAAADHQEALTSARYLRWGVRCTLLCVLFLAGAVATNWYGPAKETARVVVVTPQETLCGTVLRLGDGQARLLTEDGEVTLALPAGSVIRVADTCP</sequence>
<accession>A0ABX0ZQW9</accession>
<dbReference type="Proteomes" id="UP000734511">
    <property type="component" value="Unassembled WGS sequence"/>
</dbReference>
<evidence type="ECO:0000256" key="1">
    <source>
        <dbReference type="SAM" id="Phobius"/>
    </source>
</evidence>
<name>A0ABX0ZQW9_9ACTN</name>
<keyword evidence="1" id="KW-1133">Transmembrane helix</keyword>
<comment type="caution">
    <text evidence="2">The sequence shown here is derived from an EMBL/GenBank/DDBJ whole genome shotgun (WGS) entry which is preliminary data.</text>
</comment>
<keyword evidence="3" id="KW-1185">Reference proteome</keyword>
<keyword evidence="1" id="KW-0812">Transmembrane</keyword>
<reference evidence="2 3" key="1">
    <citation type="submission" date="2020-03" db="EMBL/GenBank/DDBJ databases">
        <title>WGS of actinomycetes isolated from Thailand.</title>
        <authorList>
            <person name="Thawai C."/>
        </authorList>
    </citation>
    <scope>NUCLEOTIDE SEQUENCE [LARGE SCALE GENOMIC DNA]</scope>
    <source>
        <strain evidence="2 3">PRB2-1</strain>
    </source>
</reference>
<keyword evidence="1" id="KW-0472">Membrane</keyword>
<feature type="transmembrane region" description="Helical" evidence="1">
    <location>
        <begin position="104"/>
        <end position="125"/>
    </location>
</feature>
<feature type="transmembrane region" description="Helical" evidence="1">
    <location>
        <begin position="45"/>
        <end position="68"/>
    </location>
</feature>
<dbReference type="RefSeq" id="WP_167983853.1">
    <property type="nucleotide sequence ID" value="NZ_JAATEJ010000012.1"/>
</dbReference>
<dbReference type="EMBL" id="JAATEJ010000012">
    <property type="protein sequence ID" value="NJP44982.1"/>
    <property type="molecule type" value="Genomic_DNA"/>
</dbReference>